<proteinExistence type="predicted"/>
<dbReference type="EMBL" id="JAWDGP010001866">
    <property type="protein sequence ID" value="KAK3787393.1"/>
    <property type="molecule type" value="Genomic_DNA"/>
</dbReference>
<name>A0AAE1DZK5_9GAST</name>
<protein>
    <submittedName>
        <fullName evidence="1">Uncharacterized protein</fullName>
    </submittedName>
</protein>
<accession>A0AAE1DZK5</accession>
<keyword evidence="2" id="KW-1185">Reference proteome</keyword>
<dbReference type="Proteomes" id="UP001283361">
    <property type="component" value="Unassembled WGS sequence"/>
</dbReference>
<gene>
    <name evidence="1" type="ORF">RRG08_065394</name>
</gene>
<evidence type="ECO:0000313" key="2">
    <source>
        <dbReference type="Proteomes" id="UP001283361"/>
    </source>
</evidence>
<reference evidence="1" key="1">
    <citation type="journal article" date="2023" name="G3 (Bethesda)">
        <title>A reference genome for the long-term kleptoplast-retaining sea slug Elysia crispata morphotype clarki.</title>
        <authorList>
            <person name="Eastman K.E."/>
            <person name="Pendleton A.L."/>
            <person name="Shaikh M.A."/>
            <person name="Suttiyut T."/>
            <person name="Ogas R."/>
            <person name="Tomko P."/>
            <person name="Gavelis G."/>
            <person name="Widhalm J.R."/>
            <person name="Wisecaver J.H."/>
        </authorList>
    </citation>
    <scope>NUCLEOTIDE SEQUENCE</scope>
    <source>
        <strain evidence="1">ECLA1</strain>
    </source>
</reference>
<sequence length="100" mass="10707">MSKSNKPGRVELSLYPGKLGNHEQGTKITGDFPSVSIINLTLSGQSGALNNATTALTGWKAKAEVDARGKLGHAKNSMVVKTVPDSYLDFIASCFLWRGR</sequence>
<evidence type="ECO:0000313" key="1">
    <source>
        <dbReference type="EMBL" id="KAK3787393.1"/>
    </source>
</evidence>
<organism evidence="1 2">
    <name type="scientific">Elysia crispata</name>
    <name type="common">lettuce slug</name>
    <dbReference type="NCBI Taxonomy" id="231223"/>
    <lineage>
        <taxon>Eukaryota</taxon>
        <taxon>Metazoa</taxon>
        <taxon>Spiralia</taxon>
        <taxon>Lophotrochozoa</taxon>
        <taxon>Mollusca</taxon>
        <taxon>Gastropoda</taxon>
        <taxon>Heterobranchia</taxon>
        <taxon>Euthyneura</taxon>
        <taxon>Panpulmonata</taxon>
        <taxon>Sacoglossa</taxon>
        <taxon>Placobranchoidea</taxon>
        <taxon>Plakobranchidae</taxon>
        <taxon>Elysia</taxon>
    </lineage>
</organism>
<comment type="caution">
    <text evidence="1">The sequence shown here is derived from an EMBL/GenBank/DDBJ whole genome shotgun (WGS) entry which is preliminary data.</text>
</comment>
<dbReference type="AlphaFoldDB" id="A0AAE1DZK5"/>